<dbReference type="RefSeq" id="WP_023066320.1">
    <property type="nucleotide sequence ID" value="NZ_AUZM01000021.1"/>
</dbReference>
<feature type="transmembrane region" description="Helical" evidence="8">
    <location>
        <begin position="181"/>
        <end position="206"/>
    </location>
</feature>
<keyword evidence="5 8" id="KW-1133">Transmembrane helix</keyword>
<dbReference type="PANTHER" id="PTHR43266">
    <property type="entry name" value="MACROLIDE-EFFLUX PROTEIN"/>
    <property type="match status" value="1"/>
</dbReference>
<evidence type="ECO:0000256" key="2">
    <source>
        <dbReference type="ARBA" id="ARBA00022448"/>
    </source>
</evidence>
<feature type="transmembrane region" description="Helical" evidence="8">
    <location>
        <begin position="120"/>
        <end position="146"/>
    </location>
</feature>
<evidence type="ECO:0000256" key="1">
    <source>
        <dbReference type="ARBA" id="ARBA00004651"/>
    </source>
</evidence>
<sequence length="498" mass="53759">MQSLNPDKKSSVKKETKNGYLEQTSTPENSLNPQNKGKVNHPQTSTQKTSTQNSLKTQPSATSNMLREDEEERGFLPVLRNGNFLVLWSGQVFSQLADKVYLVLMIALISTRFQQADQTISGWVSAVMIAFTIPAVLFGAGAGVYVDRWPKKIVLVLTNLLRGGFVLALPIVLWFSEGMSLGSLPLGFCLLLTMTFLVSTLTQFFAPAEQTVIPLIVERKHLLSANSLYTTTMMASVIIGFAVGEPVLAIADQFFETMGWGLNIGKELIVGGSYAIAGLLLMTLKVREKRNFQAESPHVLDDLRDGVKYLNEHHKVRNALIQLIILFSIFAALAVLAVRLAEIIPSLKSSQFGFLLAAAGVGMAIGAGLLGQLGHRLSHIQLALVGSIGLATCLMGLAVFGQQLASAFILIILLGLCAAVVGIPMQTTIQAETPEQMRGKVFGLQNNAVNIALSLPLALAGVAETYLGLSIVFIGLAAMASLGGVLTWYINRREFKQS</sequence>
<dbReference type="SUPFAM" id="SSF103473">
    <property type="entry name" value="MFS general substrate transporter"/>
    <property type="match status" value="1"/>
</dbReference>
<evidence type="ECO:0000256" key="6">
    <source>
        <dbReference type="ARBA" id="ARBA00023136"/>
    </source>
</evidence>
<dbReference type="InterPro" id="IPR020846">
    <property type="entry name" value="MFS_dom"/>
</dbReference>
<dbReference type="Proteomes" id="UP000017127">
    <property type="component" value="Unassembled WGS sequence"/>
</dbReference>
<dbReference type="PATRIC" id="fig|1348334.3.peg.2493"/>
<dbReference type="Pfam" id="PF07690">
    <property type="entry name" value="MFS_1"/>
    <property type="match status" value="1"/>
</dbReference>
<feature type="transmembrane region" description="Helical" evidence="8">
    <location>
        <begin position="352"/>
        <end position="370"/>
    </location>
</feature>
<comment type="subcellular location">
    <subcellularLocation>
        <location evidence="1">Cell membrane</location>
        <topology evidence="1">Multi-pass membrane protein</topology>
    </subcellularLocation>
</comment>
<keyword evidence="4 8" id="KW-0812">Transmembrane</keyword>
<feature type="transmembrane region" description="Helical" evidence="8">
    <location>
        <begin position="227"/>
        <end position="248"/>
    </location>
</feature>
<dbReference type="OrthoDB" id="9775268at2"/>
<dbReference type="GO" id="GO:0022857">
    <property type="term" value="F:transmembrane transporter activity"/>
    <property type="evidence" value="ECO:0007669"/>
    <property type="project" value="InterPro"/>
</dbReference>
<comment type="caution">
    <text evidence="10">The sequence shown here is derived from an EMBL/GenBank/DDBJ whole genome shotgun (WGS) entry which is preliminary data.</text>
</comment>
<evidence type="ECO:0000259" key="9">
    <source>
        <dbReference type="PROSITE" id="PS50850"/>
    </source>
</evidence>
<dbReference type="InterPro" id="IPR036259">
    <property type="entry name" value="MFS_trans_sf"/>
</dbReference>
<dbReference type="EMBL" id="AUZM01000021">
    <property type="protein sequence ID" value="ERT07480.1"/>
    <property type="molecule type" value="Genomic_DNA"/>
</dbReference>
<evidence type="ECO:0000256" key="8">
    <source>
        <dbReference type="SAM" id="Phobius"/>
    </source>
</evidence>
<dbReference type="InterPro" id="IPR011701">
    <property type="entry name" value="MFS"/>
</dbReference>
<dbReference type="AlphaFoldDB" id="U7QK76"/>
<dbReference type="CDD" id="cd06173">
    <property type="entry name" value="MFS_MefA_like"/>
    <property type="match status" value="1"/>
</dbReference>
<feature type="transmembrane region" description="Helical" evidence="8">
    <location>
        <begin position="407"/>
        <end position="429"/>
    </location>
</feature>
<organism evidence="10 11">
    <name type="scientific">Lyngbya aestuarii BL J</name>
    <dbReference type="NCBI Taxonomy" id="1348334"/>
    <lineage>
        <taxon>Bacteria</taxon>
        <taxon>Bacillati</taxon>
        <taxon>Cyanobacteriota</taxon>
        <taxon>Cyanophyceae</taxon>
        <taxon>Oscillatoriophycideae</taxon>
        <taxon>Oscillatoriales</taxon>
        <taxon>Microcoleaceae</taxon>
        <taxon>Lyngbya</taxon>
    </lineage>
</organism>
<evidence type="ECO:0000256" key="4">
    <source>
        <dbReference type="ARBA" id="ARBA00022692"/>
    </source>
</evidence>
<keyword evidence="2" id="KW-0813">Transport</keyword>
<evidence type="ECO:0000313" key="11">
    <source>
        <dbReference type="Proteomes" id="UP000017127"/>
    </source>
</evidence>
<feature type="compositionally biased region" description="Basic and acidic residues" evidence="7">
    <location>
        <begin position="1"/>
        <end position="17"/>
    </location>
</feature>
<feature type="region of interest" description="Disordered" evidence="7">
    <location>
        <begin position="1"/>
        <end position="67"/>
    </location>
</feature>
<reference evidence="10 11" key="1">
    <citation type="journal article" date="2013" name="Front. Microbiol.">
        <title>Comparative genomic analyses of the cyanobacterium, Lyngbya aestuarii BL J, a powerful hydrogen producer.</title>
        <authorList>
            <person name="Kothari A."/>
            <person name="Vaughn M."/>
            <person name="Garcia-Pichel F."/>
        </authorList>
    </citation>
    <scope>NUCLEOTIDE SEQUENCE [LARGE SCALE GENOMIC DNA]</scope>
    <source>
        <strain evidence="10 11">BL J</strain>
    </source>
</reference>
<dbReference type="PANTHER" id="PTHR43266:SF2">
    <property type="entry name" value="MAJOR FACILITATOR SUPERFAMILY (MFS) PROFILE DOMAIN-CONTAINING PROTEIN"/>
    <property type="match status" value="1"/>
</dbReference>
<name>U7QK76_9CYAN</name>
<feature type="transmembrane region" description="Helical" evidence="8">
    <location>
        <begin position="382"/>
        <end position="401"/>
    </location>
</feature>
<accession>U7QK76</accession>
<feature type="transmembrane region" description="Helical" evidence="8">
    <location>
        <begin position="96"/>
        <end position="114"/>
    </location>
</feature>
<feature type="transmembrane region" description="Helical" evidence="8">
    <location>
        <begin position="441"/>
        <end position="460"/>
    </location>
</feature>
<evidence type="ECO:0000256" key="5">
    <source>
        <dbReference type="ARBA" id="ARBA00022989"/>
    </source>
</evidence>
<protein>
    <submittedName>
        <fullName evidence="10">Major Facilitator Superfamily protein</fullName>
    </submittedName>
</protein>
<keyword evidence="6 8" id="KW-0472">Membrane</keyword>
<evidence type="ECO:0000256" key="3">
    <source>
        <dbReference type="ARBA" id="ARBA00022475"/>
    </source>
</evidence>
<gene>
    <name evidence="10" type="ORF">M595_2574</name>
</gene>
<keyword evidence="11" id="KW-1185">Reference proteome</keyword>
<dbReference type="Gene3D" id="1.20.1250.20">
    <property type="entry name" value="MFS general substrate transporter like domains"/>
    <property type="match status" value="1"/>
</dbReference>
<feature type="transmembrane region" description="Helical" evidence="8">
    <location>
        <begin position="466"/>
        <end position="490"/>
    </location>
</feature>
<feature type="domain" description="Major facilitator superfamily (MFS) profile" evidence="9">
    <location>
        <begin position="83"/>
        <end position="495"/>
    </location>
</feature>
<keyword evidence="3" id="KW-1003">Cell membrane</keyword>
<feature type="compositionally biased region" description="Polar residues" evidence="7">
    <location>
        <begin position="21"/>
        <end position="37"/>
    </location>
</feature>
<dbReference type="PROSITE" id="PS50850">
    <property type="entry name" value="MFS"/>
    <property type="match status" value="1"/>
</dbReference>
<proteinExistence type="predicted"/>
<feature type="transmembrane region" description="Helical" evidence="8">
    <location>
        <begin position="268"/>
        <end position="286"/>
    </location>
</feature>
<evidence type="ECO:0000256" key="7">
    <source>
        <dbReference type="SAM" id="MobiDB-lite"/>
    </source>
</evidence>
<feature type="compositionally biased region" description="Low complexity" evidence="7">
    <location>
        <begin position="43"/>
        <end position="58"/>
    </location>
</feature>
<feature type="transmembrane region" description="Helical" evidence="8">
    <location>
        <begin position="153"/>
        <end position="175"/>
    </location>
</feature>
<dbReference type="GO" id="GO:0005886">
    <property type="term" value="C:plasma membrane"/>
    <property type="evidence" value="ECO:0007669"/>
    <property type="project" value="UniProtKB-SubCell"/>
</dbReference>
<feature type="transmembrane region" description="Helical" evidence="8">
    <location>
        <begin position="319"/>
        <end position="340"/>
    </location>
</feature>
<evidence type="ECO:0000313" key="10">
    <source>
        <dbReference type="EMBL" id="ERT07480.1"/>
    </source>
</evidence>